<sequence length="78" mass="8825">MCRLDPPALWPPRMKEYGTRSFLINSRSSLDASAPSLFSLMSKGQANASKIVVLLGKEDQLSLISLGMTRHDKKYWKR</sequence>
<dbReference type="EMBL" id="UYYA01000054">
    <property type="protein sequence ID" value="VDM52110.1"/>
    <property type="molecule type" value="Genomic_DNA"/>
</dbReference>
<dbReference type="AlphaFoldDB" id="A0A0R3PAF5"/>
<evidence type="ECO:0000313" key="1">
    <source>
        <dbReference type="EMBL" id="VDM52110.1"/>
    </source>
</evidence>
<keyword evidence="2" id="KW-1185">Reference proteome</keyword>
<name>A0A0R3PAF5_ANGCS</name>
<dbReference type="WBParaSite" id="ACOC_0000052401-mRNA-1">
    <property type="protein sequence ID" value="ACOC_0000052401-mRNA-1"/>
    <property type="gene ID" value="ACOC_0000052401"/>
</dbReference>
<dbReference type="Proteomes" id="UP000267027">
    <property type="component" value="Unassembled WGS sequence"/>
</dbReference>
<organism evidence="3">
    <name type="scientific">Angiostrongylus costaricensis</name>
    <name type="common">Nematode worm</name>
    <dbReference type="NCBI Taxonomy" id="334426"/>
    <lineage>
        <taxon>Eukaryota</taxon>
        <taxon>Metazoa</taxon>
        <taxon>Ecdysozoa</taxon>
        <taxon>Nematoda</taxon>
        <taxon>Chromadorea</taxon>
        <taxon>Rhabditida</taxon>
        <taxon>Rhabditina</taxon>
        <taxon>Rhabditomorpha</taxon>
        <taxon>Strongyloidea</taxon>
        <taxon>Metastrongylidae</taxon>
        <taxon>Angiostrongylus</taxon>
    </lineage>
</organism>
<proteinExistence type="predicted"/>
<protein>
    <submittedName>
        <fullName evidence="3">DUF4174 domain-containing protein</fullName>
    </submittedName>
</protein>
<reference evidence="3" key="1">
    <citation type="submission" date="2017-02" db="UniProtKB">
        <authorList>
            <consortium name="WormBaseParasite"/>
        </authorList>
    </citation>
    <scope>IDENTIFICATION</scope>
</reference>
<accession>A0A0R3PAF5</accession>
<evidence type="ECO:0000313" key="3">
    <source>
        <dbReference type="WBParaSite" id="ACOC_0000052401-mRNA-1"/>
    </source>
</evidence>
<evidence type="ECO:0000313" key="2">
    <source>
        <dbReference type="Proteomes" id="UP000267027"/>
    </source>
</evidence>
<gene>
    <name evidence="1" type="ORF">ACOC_LOCUS525</name>
</gene>
<reference evidence="1 2" key="2">
    <citation type="submission" date="2018-11" db="EMBL/GenBank/DDBJ databases">
        <authorList>
            <consortium name="Pathogen Informatics"/>
        </authorList>
    </citation>
    <scope>NUCLEOTIDE SEQUENCE [LARGE SCALE GENOMIC DNA]</scope>
    <source>
        <strain evidence="1 2">Costa Rica</strain>
    </source>
</reference>